<evidence type="ECO:0000313" key="10">
    <source>
        <dbReference type="Proteomes" id="UP000319257"/>
    </source>
</evidence>
<evidence type="ECO:0000256" key="5">
    <source>
        <dbReference type="ARBA" id="ARBA00023242"/>
    </source>
</evidence>
<sequence>MAGFGRKKRFLTCFYCGRRTSTQYDGGIRRFDCPNCDATNYLDENGDITDPPVATTSIEPKATQYATSRPNPSRAKDNADSIFCDTCLKNQHLFTASLAQYLPEDPDHPEYEELERKYYKFRKGLERRYPQVCADCEPKVLGRITQAGYTAKTDHLRRMIDRSRENRTKASLSAVNVVSSAGRWLWLAGLWLQLLWHLSLCLELVEDPANLQSSPLPSVLESHKFILSLLHLLPSPEDLLRYCLYASILSFAWNPQLSQTLRGFSKHIKGLSTWYIYQLMITVTRIAFSKAAALLMRQQISAMAQITAHCVMAMFTIYIYVVAGRSVKIDTTPLFGTSPKRPSSPPPPPRSKSLHTSAREERSMSDLLDEILEAPSKPADSIGDMAHAKGAMNGYSTLNVIQNAPGNPQAASDFHLGSLNISGQSFSSGRSDPVQYSEEMDWTPTQSRHRAFNTSGSSQSPLKSFGDAPVESDRAQFWYKIPPAPTSMAQRILNPPNQPRLHSPVNKQDLNFRGTSGMFKPSAKTDNTGVESVEFAQPSLFLPAATDDPRDPLSDMFTQSFSLSQSQADGAHLKRGKRSTPKNTAVSRHISFCVAELAILSVCLLGWLYIGAAGHQISTRAALLIFGLCIAISMDATKDSFYALRATKSSIWIPALGVIFGAAELLLTSLVVFQLWSTDSTAGHMNMGGWLIAGVPDHAQTVPGKVHDPRQSSARCYAGGAPEGSDHAKDMPGVSGFCRTDGPDRFVCQKHFGVLRQGFQNGLYLNGALADSNGHIAPRPLANANKWYHAIPHHRGRFPSSISIGLAKEPAAFGVTQLNDTTSDFGQDSGRDFSCEGALIFKVGILGTDEDFCPCSLVNDGTERDEVRDDEDVEFVLQRGRLGEEGEDFVYILPRPRC</sequence>
<organism evidence="9 10">
    <name type="scientific">Thyridium curvatum</name>
    <dbReference type="NCBI Taxonomy" id="1093900"/>
    <lineage>
        <taxon>Eukaryota</taxon>
        <taxon>Fungi</taxon>
        <taxon>Dikarya</taxon>
        <taxon>Ascomycota</taxon>
        <taxon>Pezizomycotina</taxon>
        <taxon>Sordariomycetes</taxon>
        <taxon>Sordariomycetidae</taxon>
        <taxon>Thyridiales</taxon>
        <taxon>Thyridiaceae</taxon>
        <taxon>Thyridium</taxon>
    </lineage>
</organism>
<evidence type="ECO:0000256" key="3">
    <source>
        <dbReference type="ARBA" id="ARBA00022989"/>
    </source>
</evidence>
<comment type="caution">
    <text evidence="9">The sequence shown here is derived from an EMBL/GenBank/DDBJ whole genome shotgun (WGS) entry which is preliminary data.</text>
</comment>
<dbReference type="AlphaFoldDB" id="A0A507BK95"/>
<evidence type="ECO:0000256" key="2">
    <source>
        <dbReference type="ARBA" id="ARBA00022692"/>
    </source>
</evidence>
<dbReference type="GO" id="GO:0005637">
    <property type="term" value="C:nuclear inner membrane"/>
    <property type="evidence" value="ECO:0007669"/>
    <property type="project" value="UniProtKB-SubCell"/>
</dbReference>
<reference evidence="9 10" key="1">
    <citation type="submission" date="2019-06" db="EMBL/GenBank/DDBJ databases">
        <title>Draft genome sequence of the filamentous fungus Phialemoniopsis curvata isolated from diesel fuel.</title>
        <authorList>
            <person name="Varaljay V.A."/>
            <person name="Lyon W.J."/>
            <person name="Crouch A.L."/>
            <person name="Drake C.E."/>
            <person name="Hollomon J.M."/>
            <person name="Nadeau L.J."/>
            <person name="Nunn H.S."/>
            <person name="Stevenson B.S."/>
            <person name="Bojanowski C.L."/>
            <person name="Crookes-Goodson W.J."/>
        </authorList>
    </citation>
    <scope>NUCLEOTIDE SEQUENCE [LARGE SCALE GENOMIC DNA]</scope>
    <source>
        <strain evidence="9 10">D216</strain>
    </source>
</reference>
<feature type="transmembrane region" description="Helical" evidence="7">
    <location>
        <begin position="590"/>
        <end position="611"/>
    </location>
</feature>
<protein>
    <recommendedName>
        <fullName evidence="8">Ima1 N-terminal domain-containing protein</fullName>
    </recommendedName>
</protein>
<keyword evidence="4 7" id="KW-0472">Membrane</keyword>
<dbReference type="GeneID" id="41970675"/>
<feature type="transmembrane region" description="Helical" evidence="7">
    <location>
        <begin position="617"/>
        <end position="634"/>
    </location>
</feature>
<dbReference type="PANTHER" id="PTHR28538:SF1">
    <property type="entry name" value="INTEGRAL INNER NUCLEAR MEMBRANE PROTEIN IMA1"/>
    <property type="match status" value="1"/>
</dbReference>
<keyword evidence="5" id="KW-0539">Nucleus</keyword>
<feature type="transmembrane region" description="Helical" evidence="7">
    <location>
        <begin position="655"/>
        <end position="676"/>
    </location>
</feature>
<evidence type="ECO:0000256" key="4">
    <source>
        <dbReference type="ARBA" id="ARBA00023136"/>
    </source>
</evidence>
<dbReference type="InterPro" id="IPR018617">
    <property type="entry name" value="Ima1_N"/>
</dbReference>
<dbReference type="GO" id="GO:0044732">
    <property type="term" value="C:mitotic spindle pole body"/>
    <property type="evidence" value="ECO:0007669"/>
    <property type="project" value="TreeGrafter"/>
</dbReference>
<feature type="compositionally biased region" description="Polar residues" evidence="6">
    <location>
        <begin position="452"/>
        <end position="462"/>
    </location>
</feature>
<feature type="region of interest" description="Disordered" evidence="6">
    <location>
        <begin position="703"/>
        <end position="727"/>
    </location>
</feature>
<dbReference type="Pfam" id="PF09779">
    <property type="entry name" value="Ima1_N"/>
    <property type="match status" value="1"/>
</dbReference>
<dbReference type="Proteomes" id="UP000319257">
    <property type="component" value="Unassembled WGS sequence"/>
</dbReference>
<gene>
    <name evidence="9" type="ORF">E0L32_003228</name>
</gene>
<dbReference type="GO" id="GO:0071765">
    <property type="term" value="P:nuclear inner membrane organization"/>
    <property type="evidence" value="ECO:0007669"/>
    <property type="project" value="InterPro"/>
</dbReference>
<evidence type="ECO:0000256" key="7">
    <source>
        <dbReference type="SAM" id="Phobius"/>
    </source>
</evidence>
<dbReference type="EMBL" id="SKBQ01000014">
    <property type="protein sequence ID" value="TPX17110.1"/>
    <property type="molecule type" value="Genomic_DNA"/>
</dbReference>
<proteinExistence type="predicted"/>
<dbReference type="InterPro" id="IPR042321">
    <property type="entry name" value="Ima1"/>
</dbReference>
<dbReference type="OrthoDB" id="5966927at2759"/>
<evidence type="ECO:0000256" key="1">
    <source>
        <dbReference type="ARBA" id="ARBA00004473"/>
    </source>
</evidence>
<dbReference type="RefSeq" id="XP_030998821.1">
    <property type="nucleotide sequence ID" value="XM_031137505.1"/>
</dbReference>
<dbReference type="InParanoid" id="A0A507BK95"/>
<feature type="region of interest" description="Disordered" evidence="6">
    <location>
        <begin position="448"/>
        <end position="467"/>
    </location>
</feature>
<keyword evidence="10" id="KW-1185">Reference proteome</keyword>
<keyword evidence="2 7" id="KW-0812">Transmembrane</keyword>
<dbReference type="GO" id="GO:0034992">
    <property type="term" value="C:microtubule organizing center attachment site"/>
    <property type="evidence" value="ECO:0007669"/>
    <property type="project" value="TreeGrafter"/>
</dbReference>
<dbReference type="PANTHER" id="PTHR28538">
    <property type="entry name" value="INTEGRAL INNER NUCLEAR MEMBRANE PROTEIN IMA1"/>
    <property type="match status" value="1"/>
</dbReference>
<feature type="region of interest" description="Disordered" evidence="6">
    <location>
        <begin position="333"/>
        <end position="360"/>
    </location>
</feature>
<evidence type="ECO:0000259" key="8">
    <source>
        <dbReference type="Pfam" id="PF09779"/>
    </source>
</evidence>
<feature type="transmembrane region" description="Helical" evidence="7">
    <location>
        <begin position="302"/>
        <end position="323"/>
    </location>
</feature>
<comment type="subcellular location">
    <subcellularLocation>
        <location evidence="1">Nucleus inner membrane</location>
        <topology evidence="1">Multi-pass membrane protein</topology>
    </subcellularLocation>
</comment>
<evidence type="ECO:0000313" key="9">
    <source>
        <dbReference type="EMBL" id="TPX17110.1"/>
    </source>
</evidence>
<evidence type="ECO:0000256" key="6">
    <source>
        <dbReference type="SAM" id="MobiDB-lite"/>
    </source>
</evidence>
<dbReference type="GO" id="GO:0034506">
    <property type="term" value="C:chromosome, centromeric core domain"/>
    <property type="evidence" value="ECO:0007669"/>
    <property type="project" value="TreeGrafter"/>
</dbReference>
<name>A0A507BK95_9PEZI</name>
<dbReference type="STRING" id="1093900.A0A507BK95"/>
<keyword evidence="3 7" id="KW-1133">Transmembrane helix</keyword>
<feature type="domain" description="Ima1 N-terminal" evidence="8">
    <location>
        <begin position="11"/>
        <end position="140"/>
    </location>
</feature>
<accession>A0A507BK95</accession>